<keyword evidence="7 10" id="KW-1133">Transmembrane helix</keyword>
<keyword evidence="4" id="KW-0677">Repeat</keyword>
<dbReference type="SUPFAM" id="SSF52058">
    <property type="entry name" value="L domain-like"/>
    <property type="match status" value="1"/>
</dbReference>
<dbReference type="Pfam" id="PF00560">
    <property type="entry name" value="LRR_1"/>
    <property type="match status" value="1"/>
</dbReference>
<dbReference type="InterPro" id="IPR001611">
    <property type="entry name" value="Leu-rich_rpt"/>
</dbReference>
<dbReference type="Gene3D" id="1.10.510.10">
    <property type="entry name" value="Transferase(Phosphotransferase) domain 1"/>
    <property type="match status" value="1"/>
</dbReference>
<comment type="caution">
    <text evidence="12">The sequence shown here is derived from an EMBL/GenBank/DDBJ whole genome shotgun (WGS) entry which is preliminary data.</text>
</comment>
<evidence type="ECO:0000256" key="7">
    <source>
        <dbReference type="ARBA" id="ARBA00022989"/>
    </source>
</evidence>
<evidence type="ECO:0000256" key="6">
    <source>
        <dbReference type="ARBA" id="ARBA00022840"/>
    </source>
</evidence>
<dbReference type="GO" id="GO:0016020">
    <property type="term" value="C:membrane"/>
    <property type="evidence" value="ECO:0007669"/>
    <property type="project" value="UniProtKB-SubCell"/>
</dbReference>
<evidence type="ECO:0000256" key="8">
    <source>
        <dbReference type="ARBA" id="ARBA00023136"/>
    </source>
</evidence>
<evidence type="ECO:0000256" key="9">
    <source>
        <dbReference type="SAM" id="MobiDB-lite"/>
    </source>
</evidence>
<evidence type="ECO:0000256" key="2">
    <source>
        <dbReference type="ARBA" id="ARBA00022614"/>
    </source>
</evidence>
<dbReference type="GO" id="GO:0005524">
    <property type="term" value="F:ATP binding"/>
    <property type="evidence" value="ECO:0007669"/>
    <property type="project" value="UniProtKB-KW"/>
</dbReference>
<keyword evidence="3 10" id="KW-0812">Transmembrane</keyword>
<dbReference type="InterPro" id="IPR011009">
    <property type="entry name" value="Kinase-like_dom_sf"/>
</dbReference>
<evidence type="ECO:0000313" key="13">
    <source>
        <dbReference type="Proteomes" id="UP001140206"/>
    </source>
</evidence>
<keyword evidence="13" id="KW-1185">Reference proteome</keyword>
<dbReference type="PROSITE" id="PS50011">
    <property type="entry name" value="PROTEIN_KINASE_DOM"/>
    <property type="match status" value="1"/>
</dbReference>
<evidence type="ECO:0000256" key="3">
    <source>
        <dbReference type="ARBA" id="ARBA00022692"/>
    </source>
</evidence>
<dbReference type="Pfam" id="PF00069">
    <property type="entry name" value="Pkinase"/>
    <property type="match status" value="1"/>
</dbReference>
<organism evidence="12 13">
    <name type="scientific">Rhynchospora pubera</name>
    <dbReference type="NCBI Taxonomy" id="906938"/>
    <lineage>
        <taxon>Eukaryota</taxon>
        <taxon>Viridiplantae</taxon>
        <taxon>Streptophyta</taxon>
        <taxon>Embryophyta</taxon>
        <taxon>Tracheophyta</taxon>
        <taxon>Spermatophyta</taxon>
        <taxon>Magnoliopsida</taxon>
        <taxon>Liliopsida</taxon>
        <taxon>Poales</taxon>
        <taxon>Cyperaceae</taxon>
        <taxon>Cyperoideae</taxon>
        <taxon>Rhynchosporeae</taxon>
        <taxon>Rhynchospora</taxon>
    </lineage>
</organism>
<evidence type="ECO:0000256" key="10">
    <source>
        <dbReference type="SAM" id="Phobius"/>
    </source>
</evidence>
<keyword evidence="2" id="KW-0433">Leucine-rich repeat</keyword>
<evidence type="ECO:0000259" key="11">
    <source>
        <dbReference type="PROSITE" id="PS50011"/>
    </source>
</evidence>
<gene>
    <name evidence="12" type="ORF">LUZ62_026419</name>
</gene>
<dbReference type="AlphaFoldDB" id="A0AAV8H7Q6"/>
<dbReference type="GO" id="GO:0004672">
    <property type="term" value="F:protein kinase activity"/>
    <property type="evidence" value="ECO:0007669"/>
    <property type="project" value="InterPro"/>
</dbReference>
<feature type="region of interest" description="Disordered" evidence="9">
    <location>
        <begin position="365"/>
        <end position="415"/>
    </location>
</feature>
<keyword evidence="6" id="KW-0067">ATP-binding</keyword>
<feature type="transmembrane region" description="Helical" evidence="10">
    <location>
        <begin position="335"/>
        <end position="355"/>
    </location>
</feature>
<dbReference type="EMBL" id="JAMFTS010000001">
    <property type="protein sequence ID" value="KAJ4813853.1"/>
    <property type="molecule type" value="Genomic_DNA"/>
</dbReference>
<reference evidence="12" key="1">
    <citation type="submission" date="2022-08" db="EMBL/GenBank/DDBJ databases">
        <authorList>
            <person name="Marques A."/>
        </authorList>
    </citation>
    <scope>NUCLEOTIDE SEQUENCE</scope>
    <source>
        <strain evidence="12">RhyPub2mFocal</strain>
        <tissue evidence="12">Leaves</tissue>
    </source>
</reference>
<dbReference type="Gene3D" id="3.80.10.10">
    <property type="entry name" value="Ribonuclease Inhibitor"/>
    <property type="match status" value="2"/>
</dbReference>
<dbReference type="Proteomes" id="UP001140206">
    <property type="component" value="Chromosome 1"/>
</dbReference>
<dbReference type="Pfam" id="PF08263">
    <property type="entry name" value="LRRNT_2"/>
    <property type="match status" value="1"/>
</dbReference>
<evidence type="ECO:0000313" key="12">
    <source>
        <dbReference type="EMBL" id="KAJ4813853.1"/>
    </source>
</evidence>
<dbReference type="InterPro" id="IPR032675">
    <property type="entry name" value="LRR_dom_sf"/>
</dbReference>
<dbReference type="InterPro" id="IPR013210">
    <property type="entry name" value="LRR_N_plant-typ"/>
</dbReference>
<evidence type="ECO:0000256" key="4">
    <source>
        <dbReference type="ARBA" id="ARBA00022737"/>
    </source>
</evidence>
<dbReference type="PANTHER" id="PTHR48007:SF49">
    <property type="entry name" value="OS08G0521200 PROTEIN"/>
    <property type="match status" value="1"/>
</dbReference>
<evidence type="ECO:0000256" key="5">
    <source>
        <dbReference type="ARBA" id="ARBA00022741"/>
    </source>
</evidence>
<protein>
    <recommendedName>
        <fullName evidence="11">Protein kinase domain-containing protein</fullName>
    </recommendedName>
</protein>
<dbReference type="FunFam" id="3.30.200.20:FF:000307">
    <property type="entry name" value="pollen receptor-like kinase 1"/>
    <property type="match status" value="1"/>
</dbReference>
<comment type="subcellular location">
    <subcellularLocation>
        <location evidence="1">Membrane</location>
    </subcellularLocation>
</comment>
<dbReference type="PANTHER" id="PTHR48007">
    <property type="entry name" value="LEUCINE-RICH REPEAT RECEPTOR-LIKE PROTEIN KINASE PXC1"/>
    <property type="match status" value="1"/>
</dbReference>
<name>A0AAV8H7Q6_9POAL</name>
<evidence type="ECO:0000256" key="1">
    <source>
        <dbReference type="ARBA" id="ARBA00004370"/>
    </source>
</evidence>
<proteinExistence type="predicted"/>
<keyword evidence="5" id="KW-0547">Nucleotide-binding</keyword>
<dbReference type="InterPro" id="IPR046959">
    <property type="entry name" value="PRK1-6/SRF4-like"/>
</dbReference>
<feature type="domain" description="Protein kinase" evidence="11">
    <location>
        <begin position="435"/>
        <end position="714"/>
    </location>
</feature>
<dbReference type="SUPFAM" id="SSF56112">
    <property type="entry name" value="Protein kinase-like (PK-like)"/>
    <property type="match status" value="1"/>
</dbReference>
<dbReference type="InterPro" id="IPR000719">
    <property type="entry name" value="Prot_kinase_dom"/>
</dbReference>
<accession>A0AAV8H7Q6</accession>
<dbReference type="Pfam" id="PF13855">
    <property type="entry name" value="LRR_8"/>
    <property type="match status" value="1"/>
</dbReference>
<keyword evidence="8 10" id="KW-0472">Membrane</keyword>
<dbReference type="Gene3D" id="3.30.200.20">
    <property type="entry name" value="Phosphorylase Kinase, domain 1"/>
    <property type="match status" value="1"/>
</dbReference>
<sequence length="746" mass="81692">MRTSPILLHRPPPLRPTRPFSILGALFLSLPPQSITILIYNPTRNTTDSAFSRCTGRRVASTMPTANLSHPRPHLLVILLIILKASSTFPVAVAQDERLSADAKADAEVLLQFKEGLANPANSLSDWQQGKTPCNGRTNASAWSGVICTNEGRVLGLQLEGMELSGKLDLTILAKLPTLRVLSFANNNFKGSIPALNMVTNLRAAFFSMNQLSGEIPADAFSGMGNIKRIHLDNNQFTGSIPKSLAELPKLAELRLDGNQFQGVIPELQQDTLQSINVSNNALEGKIPDKLAKMGADLFMGNKNLCGAPLQTCTSSPTSSSSSESPSSAQNSTSIGIIVFIVVILVATVMVLFFLKKRRPENMTEHQFELPTSHHNTNNSNKKTDDLDAGPEISNSSKMGSPNHHRSGSSGGHEQGKLVFVVEGRQRFELPDLLKSEAEVLGSGSLGCAYKATLVHGSSMVVKKFKDMNRVGKEDFEEHMRRLGRLSHPNLLPLVAYYYRKDDKLLVTDYVSNRSLAHFLHGDRRMRAALDWSVRLRIVKGVARALYYLYEELSVLNVPHGHLKPSNVLLNSSFEPLLSDYALVPVVNQQHATNAMAAFRSPERRQLGRPSKKSDVWCLGHLILEILTGLSGTQSDDSSQHQQGQVHDLSLWVASMPEDEWGEKVIDADLMRAVSGSPNLDTVKALLRIALACCEPDMEKRLEMKDAVEMIEGLGAPGGGETNKDSAPLLQRTEENEDAHFSSVAI</sequence>